<dbReference type="InterPro" id="IPR009091">
    <property type="entry name" value="RCC1/BLIP-II"/>
</dbReference>
<dbReference type="PROSITE" id="PS50012">
    <property type="entry name" value="RCC1_3"/>
    <property type="match status" value="5"/>
</dbReference>
<evidence type="ECO:0000313" key="4">
    <source>
        <dbReference type="EnsemblMetazoa" id="tetur28g00370.1"/>
    </source>
</evidence>
<evidence type="ECO:0000259" key="3">
    <source>
        <dbReference type="Pfam" id="PF25390"/>
    </source>
</evidence>
<dbReference type="Pfam" id="PF25390">
    <property type="entry name" value="WD40_RLD"/>
    <property type="match status" value="1"/>
</dbReference>
<dbReference type="GO" id="GO:0070131">
    <property type="term" value="P:positive regulation of mitochondrial translation"/>
    <property type="evidence" value="ECO:0007669"/>
    <property type="project" value="TreeGrafter"/>
</dbReference>
<dbReference type="Gene3D" id="2.130.10.30">
    <property type="entry name" value="Regulator of chromosome condensation 1/beta-lactamase-inhibitor protein II"/>
    <property type="match status" value="2"/>
</dbReference>
<dbReference type="InterPro" id="IPR000408">
    <property type="entry name" value="Reg_chr_condens"/>
</dbReference>
<keyword evidence="1" id="KW-0677">Repeat</keyword>
<dbReference type="PANTHER" id="PTHR46337:SF1">
    <property type="entry name" value="RCC1-LIKE G EXCHANGING FACTOR-LIKE PROTEIN"/>
    <property type="match status" value="1"/>
</dbReference>
<dbReference type="GO" id="GO:0005085">
    <property type="term" value="F:guanyl-nucleotide exchange factor activity"/>
    <property type="evidence" value="ECO:0007669"/>
    <property type="project" value="TreeGrafter"/>
</dbReference>
<feature type="repeat" description="RCC1" evidence="2">
    <location>
        <begin position="150"/>
        <end position="205"/>
    </location>
</feature>
<evidence type="ECO:0000256" key="2">
    <source>
        <dbReference type="PROSITE-ProRule" id="PRU00235"/>
    </source>
</evidence>
<dbReference type="SUPFAM" id="SSF50985">
    <property type="entry name" value="RCC1/BLIP-II"/>
    <property type="match status" value="1"/>
</dbReference>
<dbReference type="HOGENOM" id="CLU_037900_0_0_1"/>
<dbReference type="eggNOG" id="KOG1426">
    <property type="taxonomic scope" value="Eukaryota"/>
</dbReference>
<feature type="repeat" description="RCC1" evidence="2">
    <location>
        <begin position="258"/>
        <end position="309"/>
    </location>
</feature>
<accession>T1KZ52</accession>
<dbReference type="EMBL" id="CAEY01000736">
    <property type="status" value="NOT_ANNOTATED_CDS"/>
    <property type="molecule type" value="Genomic_DNA"/>
</dbReference>
<keyword evidence="5" id="KW-1185">Reference proteome</keyword>
<dbReference type="GO" id="GO:0019843">
    <property type="term" value="F:rRNA binding"/>
    <property type="evidence" value="ECO:0007669"/>
    <property type="project" value="TreeGrafter"/>
</dbReference>
<feature type="repeat" description="RCC1" evidence="2">
    <location>
        <begin position="90"/>
        <end position="149"/>
    </location>
</feature>
<dbReference type="Pfam" id="PF00415">
    <property type="entry name" value="RCC1"/>
    <property type="match status" value="1"/>
</dbReference>
<feature type="repeat" description="RCC1" evidence="2">
    <location>
        <begin position="28"/>
        <end position="85"/>
    </location>
</feature>
<feature type="repeat" description="RCC1" evidence="2">
    <location>
        <begin position="368"/>
        <end position="417"/>
    </location>
</feature>
<evidence type="ECO:0000313" key="5">
    <source>
        <dbReference type="Proteomes" id="UP000015104"/>
    </source>
</evidence>
<dbReference type="InterPro" id="IPR053035">
    <property type="entry name" value="Mitochondrial_GEF_domain"/>
</dbReference>
<protein>
    <recommendedName>
        <fullName evidence="3">RCC1-like domain-containing protein</fullName>
    </recommendedName>
</protein>
<organism evidence="4 5">
    <name type="scientific">Tetranychus urticae</name>
    <name type="common">Two-spotted spider mite</name>
    <dbReference type="NCBI Taxonomy" id="32264"/>
    <lineage>
        <taxon>Eukaryota</taxon>
        <taxon>Metazoa</taxon>
        <taxon>Ecdysozoa</taxon>
        <taxon>Arthropoda</taxon>
        <taxon>Chelicerata</taxon>
        <taxon>Arachnida</taxon>
        <taxon>Acari</taxon>
        <taxon>Acariformes</taxon>
        <taxon>Trombidiformes</taxon>
        <taxon>Prostigmata</taxon>
        <taxon>Eleutherengona</taxon>
        <taxon>Raphignathae</taxon>
        <taxon>Tetranychoidea</taxon>
        <taxon>Tetranychidae</taxon>
        <taxon>Tetranychus</taxon>
    </lineage>
</organism>
<evidence type="ECO:0000256" key="1">
    <source>
        <dbReference type="ARBA" id="ARBA00022737"/>
    </source>
</evidence>
<feature type="domain" description="RCC1-like" evidence="3">
    <location>
        <begin position="28"/>
        <end position="285"/>
    </location>
</feature>
<reference evidence="4" key="2">
    <citation type="submission" date="2015-06" db="UniProtKB">
        <authorList>
            <consortium name="EnsemblMetazoa"/>
        </authorList>
    </citation>
    <scope>IDENTIFICATION</scope>
</reference>
<proteinExistence type="predicted"/>
<dbReference type="STRING" id="32264.T1KZ52"/>
<dbReference type="InterPro" id="IPR058923">
    <property type="entry name" value="RCC1-like_dom"/>
</dbReference>
<dbReference type="PRINTS" id="PR00633">
    <property type="entry name" value="RCCNDNSATION"/>
</dbReference>
<dbReference type="AlphaFoldDB" id="T1KZ52"/>
<dbReference type="PANTHER" id="PTHR46337">
    <property type="entry name" value="RCC1-LIKE G EXCHANGING FACTOR-LIKE PROTEIN"/>
    <property type="match status" value="1"/>
</dbReference>
<dbReference type="GO" id="GO:0005743">
    <property type="term" value="C:mitochondrial inner membrane"/>
    <property type="evidence" value="ECO:0007669"/>
    <property type="project" value="TreeGrafter"/>
</dbReference>
<name>T1KZ52_TETUR</name>
<reference evidence="5" key="1">
    <citation type="submission" date="2011-08" db="EMBL/GenBank/DDBJ databases">
        <authorList>
            <person name="Rombauts S."/>
        </authorList>
    </citation>
    <scope>NUCLEOTIDE SEQUENCE</scope>
    <source>
        <strain evidence="5">London</strain>
    </source>
</reference>
<dbReference type="EnsemblMetazoa" id="tetur28g00370.1">
    <property type="protein sequence ID" value="tetur28g00370.1"/>
    <property type="gene ID" value="tetur28g00370"/>
</dbReference>
<dbReference type="Proteomes" id="UP000015104">
    <property type="component" value="Unassembled WGS sequence"/>
</dbReference>
<sequence>MTMTEFLKDSDELPVYQYTTKDSSKLHDKIYVWGFGHTGALGLVNFSRKGKSGICSTPRKVGAFFTSKVKDVACGHGFTVFAADSTSVETQLFGTGVNTDHQLGYHRIAEGELTVLTRPVAIYFPQNIKSPKIKQVACGRAHTIILTTDNTLYSLGNNSFGQCGVPILEKKPKLDYTLINEIHGVPGIVEKVVCGQDHTLFLLQSGEVYACGWSADGQTGLGYRNVSIPTKVCGDIDGEKIVDISSFSDGVLACNDKGDVFCWGNSEYAQFGLISDNYQVDIPKRLPLSVGKVKKVASGGSICGLVNDKGQVYVWGYGILGQGPNVQQSSKPLLLPEPLFGCNDVNPDVEVVSIYAGFSRWAAVNSKGDLFCWGKNRLGCLGFKDQADRYFPMRVNLPVNVTKVSLGADHTAIIGRSVV</sequence>